<dbReference type="GO" id="GO:0006412">
    <property type="term" value="P:translation"/>
    <property type="evidence" value="ECO:0007669"/>
    <property type="project" value="TreeGrafter"/>
</dbReference>
<keyword evidence="6" id="KW-0221">Differentiation</keyword>
<protein>
    <recommendedName>
        <fullName evidence="12">3CxxC-type domain-containing protein</fullName>
    </recommendedName>
</protein>
<name>A0A2T7P932_POMCA</name>
<comment type="caution">
    <text evidence="13">The sequence shown here is derived from an EMBL/GenBank/DDBJ whole genome shotgun (WGS) entry which is preliminary data.</text>
</comment>
<keyword evidence="9" id="KW-0896">Oogenesis</keyword>
<dbReference type="GO" id="GO:0005737">
    <property type="term" value="C:cytoplasm"/>
    <property type="evidence" value="ECO:0007669"/>
    <property type="project" value="UniProtKB-SubCell"/>
</dbReference>
<evidence type="ECO:0000256" key="1">
    <source>
        <dbReference type="ARBA" id="ARBA00004496"/>
    </source>
</evidence>
<evidence type="ECO:0000256" key="2">
    <source>
        <dbReference type="ARBA" id="ARBA00022473"/>
    </source>
</evidence>
<dbReference type="GO" id="GO:0048477">
    <property type="term" value="P:oogenesis"/>
    <property type="evidence" value="ECO:0007669"/>
    <property type="project" value="UniProtKB-KW"/>
</dbReference>
<feature type="compositionally biased region" description="Polar residues" evidence="11">
    <location>
        <begin position="31"/>
        <end position="43"/>
    </location>
</feature>
<dbReference type="GO" id="GO:0008270">
    <property type="term" value="F:zinc ion binding"/>
    <property type="evidence" value="ECO:0007669"/>
    <property type="project" value="UniProtKB-KW"/>
</dbReference>
<feature type="compositionally biased region" description="Basic and acidic residues" evidence="11">
    <location>
        <begin position="44"/>
        <end position="54"/>
    </location>
</feature>
<dbReference type="AlphaFoldDB" id="A0A2T7P932"/>
<feature type="domain" description="3CxxC-type" evidence="12">
    <location>
        <begin position="65"/>
        <end position="142"/>
    </location>
</feature>
<evidence type="ECO:0000256" key="5">
    <source>
        <dbReference type="ARBA" id="ARBA00022771"/>
    </source>
</evidence>
<evidence type="ECO:0000256" key="10">
    <source>
        <dbReference type="ARBA" id="ARBA00034699"/>
    </source>
</evidence>
<comment type="similarity">
    <text evidence="10">Belongs to the ZAR1 family.</text>
</comment>
<evidence type="ECO:0000256" key="6">
    <source>
        <dbReference type="ARBA" id="ARBA00022782"/>
    </source>
</evidence>
<keyword evidence="7" id="KW-0862">Zinc</keyword>
<evidence type="ECO:0000256" key="3">
    <source>
        <dbReference type="ARBA" id="ARBA00022490"/>
    </source>
</evidence>
<sequence>MPNVPSSDKTTDHENKTKANKNRQKKKTKASSTDLQPQQQKTSSADRKTQEEKKKKGKRSSRLERRYGRFHCKNCNRGWESSHVYVVAGTLQVVYKQKCKKCRLPWFPYVNEELEESDDARPRHVDVKKPHPADLCGKCLAGYRCN</sequence>
<evidence type="ECO:0000313" key="13">
    <source>
        <dbReference type="EMBL" id="PVD29925.1"/>
    </source>
</evidence>
<evidence type="ECO:0000256" key="11">
    <source>
        <dbReference type="SAM" id="MobiDB-lite"/>
    </source>
</evidence>
<dbReference type="InterPro" id="IPR027377">
    <property type="entry name" value="ZAR1/RTP1-5-like_Znf-3CxxC"/>
</dbReference>
<dbReference type="InterPro" id="IPR026775">
    <property type="entry name" value="Zar1"/>
</dbReference>
<keyword evidence="2" id="KW-0217">Developmental protein</keyword>
<dbReference type="SMART" id="SM01328">
    <property type="entry name" value="zf-3CxxC"/>
    <property type="match status" value="1"/>
</dbReference>
<feature type="region of interest" description="Disordered" evidence="11">
    <location>
        <begin position="1"/>
        <end position="65"/>
    </location>
</feature>
<gene>
    <name evidence="13" type="ORF">C0Q70_09184</name>
</gene>
<dbReference type="Proteomes" id="UP000245119">
    <property type="component" value="Linkage Group LG5"/>
</dbReference>
<evidence type="ECO:0000259" key="12">
    <source>
        <dbReference type="SMART" id="SM01328"/>
    </source>
</evidence>
<keyword evidence="3" id="KW-0963">Cytoplasm</keyword>
<feature type="compositionally biased region" description="Basic residues" evidence="11">
    <location>
        <begin position="18"/>
        <end position="29"/>
    </location>
</feature>
<reference evidence="13 14" key="1">
    <citation type="submission" date="2018-04" db="EMBL/GenBank/DDBJ databases">
        <title>The genome of golden apple snail Pomacea canaliculata provides insight into stress tolerance and invasive adaptation.</title>
        <authorList>
            <person name="Liu C."/>
            <person name="Liu B."/>
            <person name="Ren Y."/>
            <person name="Zhang Y."/>
            <person name="Wang H."/>
            <person name="Li S."/>
            <person name="Jiang F."/>
            <person name="Yin L."/>
            <person name="Zhang G."/>
            <person name="Qian W."/>
            <person name="Fan W."/>
        </authorList>
    </citation>
    <scope>NUCLEOTIDE SEQUENCE [LARGE SCALE GENOMIC DNA]</scope>
    <source>
        <strain evidence="13">SZHN2017</strain>
        <tissue evidence="13">Muscle</tissue>
    </source>
</reference>
<keyword evidence="14" id="KW-1185">Reference proteome</keyword>
<dbReference type="PANTHER" id="PTHR31054">
    <property type="entry name" value="ZYGOTE ARREST PROTEIN 1-LIKE ISOFORM X1"/>
    <property type="match status" value="1"/>
</dbReference>
<keyword evidence="5" id="KW-0863">Zinc-finger</keyword>
<accession>A0A2T7P932</accession>
<comment type="subcellular location">
    <subcellularLocation>
        <location evidence="1">Cytoplasm</location>
    </subcellularLocation>
</comment>
<evidence type="ECO:0000256" key="4">
    <source>
        <dbReference type="ARBA" id="ARBA00022723"/>
    </source>
</evidence>
<dbReference type="EMBL" id="PZQS01000005">
    <property type="protein sequence ID" value="PVD29925.1"/>
    <property type="molecule type" value="Genomic_DNA"/>
</dbReference>
<dbReference type="Pfam" id="PF13695">
    <property type="entry name" value="Zn_ribbon_3CxxC"/>
    <property type="match status" value="1"/>
</dbReference>
<evidence type="ECO:0000256" key="8">
    <source>
        <dbReference type="ARBA" id="ARBA00022884"/>
    </source>
</evidence>
<dbReference type="PANTHER" id="PTHR31054:SF3">
    <property type="entry name" value="ZYGOTE ARREST PROTEIN 1-LIKE"/>
    <property type="match status" value="1"/>
</dbReference>
<evidence type="ECO:0000256" key="7">
    <source>
        <dbReference type="ARBA" id="ARBA00022833"/>
    </source>
</evidence>
<keyword evidence="4" id="KW-0479">Metal-binding</keyword>
<dbReference type="GO" id="GO:0017148">
    <property type="term" value="P:negative regulation of translation"/>
    <property type="evidence" value="ECO:0007669"/>
    <property type="project" value="UniProtKB-ARBA"/>
</dbReference>
<evidence type="ECO:0000313" key="14">
    <source>
        <dbReference type="Proteomes" id="UP000245119"/>
    </source>
</evidence>
<evidence type="ECO:0000256" key="9">
    <source>
        <dbReference type="ARBA" id="ARBA00022943"/>
    </source>
</evidence>
<proteinExistence type="inferred from homology"/>
<keyword evidence="8" id="KW-0694">RNA-binding</keyword>
<dbReference type="GO" id="GO:0003729">
    <property type="term" value="F:mRNA binding"/>
    <property type="evidence" value="ECO:0007669"/>
    <property type="project" value="UniProtKB-ARBA"/>
</dbReference>
<organism evidence="13 14">
    <name type="scientific">Pomacea canaliculata</name>
    <name type="common">Golden apple snail</name>
    <dbReference type="NCBI Taxonomy" id="400727"/>
    <lineage>
        <taxon>Eukaryota</taxon>
        <taxon>Metazoa</taxon>
        <taxon>Spiralia</taxon>
        <taxon>Lophotrochozoa</taxon>
        <taxon>Mollusca</taxon>
        <taxon>Gastropoda</taxon>
        <taxon>Caenogastropoda</taxon>
        <taxon>Architaenioglossa</taxon>
        <taxon>Ampullarioidea</taxon>
        <taxon>Ampullariidae</taxon>
        <taxon>Pomacea</taxon>
    </lineage>
</organism>